<reference evidence="1" key="1">
    <citation type="submission" date="2017-05" db="UniProtKB">
        <authorList>
            <consortium name="EnsemblMetazoa"/>
        </authorList>
    </citation>
    <scope>IDENTIFICATION</scope>
</reference>
<dbReference type="InterPro" id="IPR036397">
    <property type="entry name" value="RNaseH_sf"/>
</dbReference>
<dbReference type="InParanoid" id="A0A1X7TIL7"/>
<dbReference type="GO" id="GO:0003676">
    <property type="term" value="F:nucleic acid binding"/>
    <property type="evidence" value="ECO:0007669"/>
    <property type="project" value="InterPro"/>
</dbReference>
<evidence type="ECO:0000313" key="1">
    <source>
        <dbReference type="EnsemblMetazoa" id="Aqu2.1.14644_001"/>
    </source>
</evidence>
<proteinExistence type="predicted"/>
<evidence type="ECO:0008006" key="2">
    <source>
        <dbReference type="Google" id="ProtNLM"/>
    </source>
</evidence>
<dbReference type="OrthoDB" id="10039611at2759"/>
<dbReference type="Gene3D" id="3.30.420.10">
    <property type="entry name" value="Ribonuclease H-like superfamily/Ribonuclease H"/>
    <property type="match status" value="1"/>
</dbReference>
<organism evidence="1">
    <name type="scientific">Amphimedon queenslandica</name>
    <name type="common">Sponge</name>
    <dbReference type="NCBI Taxonomy" id="400682"/>
    <lineage>
        <taxon>Eukaryota</taxon>
        <taxon>Metazoa</taxon>
        <taxon>Porifera</taxon>
        <taxon>Demospongiae</taxon>
        <taxon>Heteroscleromorpha</taxon>
        <taxon>Haplosclerida</taxon>
        <taxon>Niphatidae</taxon>
        <taxon>Amphimedon</taxon>
    </lineage>
</organism>
<dbReference type="EnsemblMetazoa" id="Aqu2.1.14644_001">
    <property type="protein sequence ID" value="Aqu2.1.14644_001"/>
    <property type="gene ID" value="Aqu2.1.14644"/>
</dbReference>
<sequence length="103" mass="11658">MIVWLVYYGEEFFDDDCTMSQLFSIVLDAAKKMGLTTTKYIVDEMALKARHVVVRLPVAHCTLNPIELAWAQVKGHIKVNTSKFTLDEFKSLAEAGFDVVSKE</sequence>
<name>A0A1X7TIL7_AMPQE</name>
<accession>A0A1X7TIL7</accession>
<dbReference type="AlphaFoldDB" id="A0A1X7TIL7"/>
<protein>
    <recommendedName>
        <fullName evidence="2">Tc1-like transposase DDE domain-containing protein</fullName>
    </recommendedName>
</protein>